<name>A0ACC3TIB7_9ASCO</name>
<protein>
    <submittedName>
        <fullName evidence="1">Uncharacterized protein</fullName>
    </submittedName>
</protein>
<proteinExistence type="predicted"/>
<evidence type="ECO:0000313" key="2">
    <source>
        <dbReference type="Proteomes" id="UP001489719"/>
    </source>
</evidence>
<keyword evidence="2" id="KW-1185">Reference proteome</keyword>
<dbReference type="EMBL" id="MU970115">
    <property type="protein sequence ID" value="KAK9320844.1"/>
    <property type="molecule type" value="Genomic_DNA"/>
</dbReference>
<feature type="non-terminal residue" evidence="1">
    <location>
        <position position="122"/>
    </location>
</feature>
<gene>
    <name evidence="1" type="ORF">V1517DRAFT_340397</name>
</gene>
<accession>A0ACC3TIB7</accession>
<sequence>MYLASRMVIAHLQGVTVSFAYLGFEDSLRSRPGNRHSEATAYLEYKTSYMRDLARAICRTGSYMFSSASNIAILNMIIPFRIAHSVIQDPLERGWIWNELRRMHDMDIRLSLTDLNGQSKDS</sequence>
<reference evidence="2" key="1">
    <citation type="journal article" date="2024" name="Front. Bioeng. Biotechnol.">
        <title>Genome-scale model development and genomic sequencing of the oleaginous clade Lipomyces.</title>
        <authorList>
            <person name="Czajka J.J."/>
            <person name="Han Y."/>
            <person name="Kim J."/>
            <person name="Mondo S.J."/>
            <person name="Hofstad B.A."/>
            <person name="Robles A."/>
            <person name="Haridas S."/>
            <person name="Riley R."/>
            <person name="LaButti K."/>
            <person name="Pangilinan J."/>
            <person name="Andreopoulos W."/>
            <person name="Lipzen A."/>
            <person name="Yan J."/>
            <person name="Wang M."/>
            <person name="Ng V."/>
            <person name="Grigoriev I.V."/>
            <person name="Spatafora J.W."/>
            <person name="Magnuson J.K."/>
            <person name="Baker S.E."/>
            <person name="Pomraning K.R."/>
        </authorList>
    </citation>
    <scope>NUCLEOTIDE SEQUENCE [LARGE SCALE GENOMIC DNA]</scope>
    <source>
        <strain evidence="2">CBS 10300</strain>
    </source>
</reference>
<dbReference type="Proteomes" id="UP001489719">
    <property type="component" value="Unassembled WGS sequence"/>
</dbReference>
<organism evidence="1 2">
    <name type="scientific">Lipomyces orientalis</name>
    <dbReference type="NCBI Taxonomy" id="1233043"/>
    <lineage>
        <taxon>Eukaryota</taxon>
        <taxon>Fungi</taxon>
        <taxon>Dikarya</taxon>
        <taxon>Ascomycota</taxon>
        <taxon>Saccharomycotina</taxon>
        <taxon>Lipomycetes</taxon>
        <taxon>Lipomycetales</taxon>
        <taxon>Lipomycetaceae</taxon>
        <taxon>Lipomyces</taxon>
    </lineage>
</organism>
<comment type="caution">
    <text evidence="1">The sequence shown here is derived from an EMBL/GenBank/DDBJ whole genome shotgun (WGS) entry which is preliminary data.</text>
</comment>
<evidence type="ECO:0000313" key="1">
    <source>
        <dbReference type="EMBL" id="KAK9320844.1"/>
    </source>
</evidence>